<keyword evidence="10" id="KW-1185">Reference proteome</keyword>
<feature type="compositionally biased region" description="Basic and acidic residues" evidence="6">
    <location>
        <begin position="673"/>
        <end position="684"/>
    </location>
</feature>
<dbReference type="Proteomes" id="UP000528457">
    <property type="component" value="Unassembled WGS sequence"/>
</dbReference>
<evidence type="ECO:0000313" key="9">
    <source>
        <dbReference type="EMBL" id="MBB6523075.1"/>
    </source>
</evidence>
<dbReference type="InterPro" id="IPR020992">
    <property type="entry name" value="Tail_Prtase_C"/>
</dbReference>
<gene>
    <name evidence="9" type="ORF">HNR48_003377</name>
</gene>
<dbReference type="EMBL" id="JACHHT010000003">
    <property type="protein sequence ID" value="MBB6523075.1"/>
    <property type="molecule type" value="Genomic_DNA"/>
</dbReference>
<dbReference type="PROSITE" id="PS50106">
    <property type="entry name" value="PDZ"/>
    <property type="match status" value="1"/>
</dbReference>
<dbReference type="InterPro" id="IPR029045">
    <property type="entry name" value="ClpP/crotonase-like_dom_sf"/>
</dbReference>
<feature type="compositionally biased region" description="Basic and acidic residues" evidence="6">
    <location>
        <begin position="616"/>
        <end position="636"/>
    </location>
</feature>
<dbReference type="Pfam" id="PF00595">
    <property type="entry name" value="PDZ"/>
    <property type="match status" value="1"/>
</dbReference>
<organism evidence="9 10">
    <name type="scientific">Pseudoteredinibacter isoporae</name>
    <dbReference type="NCBI Taxonomy" id="570281"/>
    <lineage>
        <taxon>Bacteria</taxon>
        <taxon>Pseudomonadati</taxon>
        <taxon>Pseudomonadota</taxon>
        <taxon>Gammaproteobacteria</taxon>
        <taxon>Cellvibrionales</taxon>
        <taxon>Cellvibrionaceae</taxon>
        <taxon>Pseudoteredinibacter</taxon>
    </lineage>
</organism>
<proteinExistence type="inferred from homology"/>
<dbReference type="Pfam" id="PF11818">
    <property type="entry name" value="DUF3340"/>
    <property type="match status" value="1"/>
</dbReference>
<evidence type="ECO:0000256" key="6">
    <source>
        <dbReference type="SAM" id="MobiDB-lite"/>
    </source>
</evidence>
<sequence length="717" mass="81726">MRKTALSLCLPLSVFMVSTALSLFPGSAQALQELSYNKDQSKTAQDILETLNSQHYRRQNIDDSLSQRLFDEYLDRLDPYKAYFQAQDIALFSEYKRQFDDQLRAGSLDAGYDIFNLFRQRLSDRTQWILDQLNSEEYKVDFGKDEELNLDPDLRRWAQSKADLDEFWRKRLKSDLLNLKLADKNLDEAKKTLKRRYGNLLKRVEQQDTHDAFEAYMNALGALYDPHTNYLSPRTMENFNINMSLSLEGIGAVLQTEDEYTKVVRIVSAGPADKQGDLKPSDRIVAVGQGREGEMVDVIGWRLDEVVQLIRGKKGSLVRLQVLPDGDDSAYKIVEIRRNKVKLEEQAAQSHVFEVSDGDKLYKLGVIDLPAFYLDFSAYRRGDPNFKSTTKDVLRLLNELKMAKVDGIILDLRNNGGGSLEEATWLTDLFIHSGTVVQIRRANQSISRTHRSRRPPVYQGPLMVLTNRLSASASEIFAGAIQDYGRGLVVGTQTFGKGSVQSLSPVHQGRLKITESKFYRVSGDSTQHRGVLPDIALPTLVDVEEVGESAYDNALAWDTIHRVPHGTYDNIADIKPALKKLHQDRVDKDPDFIHLLSQLDIIEKQREKKFVSLNEDTRRAEKKAREEQAFALENKRRTGKGMEPFADIEAYKNDGKEEEENESEETAAQTQEPESRINPDKDPLLMESGYIMADFIRLQSERGQYAKRPQSPKVSKR</sequence>
<dbReference type="SUPFAM" id="SSF52096">
    <property type="entry name" value="ClpP/crotonase"/>
    <property type="match status" value="1"/>
</dbReference>
<dbReference type="NCBIfam" id="TIGR00225">
    <property type="entry name" value="prc"/>
    <property type="match status" value="1"/>
</dbReference>
<dbReference type="FunCoup" id="A0A7X0JX14">
    <property type="interactions" value="293"/>
</dbReference>
<dbReference type="InterPro" id="IPR004447">
    <property type="entry name" value="Peptidase_S41A"/>
</dbReference>
<dbReference type="GO" id="GO:0006508">
    <property type="term" value="P:proteolysis"/>
    <property type="evidence" value="ECO:0007669"/>
    <property type="project" value="UniProtKB-KW"/>
</dbReference>
<dbReference type="InterPro" id="IPR036034">
    <property type="entry name" value="PDZ_sf"/>
</dbReference>
<dbReference type="GO" id="GO:0004252">
    <property type="term" value="F:serine-type endopeptidase activity"/>
    <property type="evidence" value="ECO:0007669"/>
    <property type="project" value="UniProtKB-EC"/>
</dbReference>
<dbReference type="Pfam" id="PF17804">
    <property type="entry name" value="TSP_NTD"/>
    <property type="match status" value="1"/>
</dbReference>
<dbReference type="RefSeq" id="WP_243749596.1">
    <property type="nucleotide sequence ID" value="NZ_JAAONY010000003.1"/>
</dbReference>
<evidence type="ECO:0000256" key="5">
    <source>
        <dbReference type="RuleBase" id="RU004404"/>
    </source>
</evidence>
<feature type="domain" description="PDZ" evidence="8">
    <location>
        <begin position="240"/>
        <end position="311"/>
    </location>
</feature>
<comment type="similarity">
    <text evidence="1 5">Belongs to the peptidase S41A family.</text>
</comment>
<evidence type="ECO:0000256" key="2">
    <source>
        <dbReference type="ARBA" id="ARBA00022670"/>
    </source>
</evidence>
<feature type="compositionally biased region" description="Acidic residues" evidence="6">
    <location>
        <begin position="656"/>
        <end position="665"/>
    </location>
</feature>
<name>A0A7X0JX14_9GAMM</name>
<dbReference type="CDD" id="cd06782">
    <property type="entry name" value="cpPDZ_CPP-like"/>
    <property type="match status" value="1"/>
</dbReference>
<keyword evidence="3 5" id="KW-0378">Hydrolase</keyword>
<comment type="caution">
    <text evidence="9">The sequence shown here is derived from an EMBL/GenBank/DDBJ whole genome shotgun (WGS) entry which is preliminary data.</text>
</comment>
<evidence type="ECO:0000313" key="10">
    <source>
        <dbReference type="Proteomes" id="UP000528457"/>
    </source>
</evidence>
<dbReference type="GO" id="GO:0030288">
    <property type="term" value="C:outer membrane-bounded periplasmic space"/>
    <property type="evidence" value="ECO:0007669"/>
    <property type="project" value="TreeGrafter"/>
</dbReference>
<feature type="signal peptide" evidence="7">
    <location>
        <begin position="1"/>
        <end position="30"/>
    </location>
</feature>
<dbReference type="SMART" id="SM00228">
    <property type="entry name" value="PDZ"/>
    <property type="match status" value="1"/>
</dbReference>
<evidence type="ECO:0000256" key="3">
    <source>
        <dbReference type="ARBA" id="ARBA00022801"/>
    </source>
</evidence>
<dbReference type="PANTHER" id="PTHR32060">
    <property type="entry name" value="TAIL-SPECIFIC PROTEASE"/>
    <property type="match status" value="1"/>
</dbReference>
<dbReference type="SUPFAM" id="SSF50156">
    <property type="entry name" value="PDZ domain-like"/>
    <property type="match status" value="1"/>
</dbReference>
<dbReference type="Gene3D" id="3.90.226.10">
    <property type="entry name" value="2-enoyl-CoA Hydratase, Chain A, domain 1"/>
    <property type="match status" value="1"/>
</dbReference>
<dbReference type="InterPro" id="IPR005151">
    <property type="entry name" value="Tail-specific_protease"/>
</dbReference>
<reference evidence="9 10" key="1">
    <citation type="submission" date="2020-08" db="EMBL/GenBank/DDBJ databases">
        <title>Genomic Encyclopedia of Type Strains, Phase IV (KMG-IV): sequencing the most valuable type-strain genomes for metagenomic binning, comparative biology and taxonomic classification.</title>
        <authorList>
            <person name="Goeker M."/>
        </authorList>
    </citation>
    <scope>NUCLEOTIDE SEQUENCE [LARGE SCALE GENOMIC DNA]</scope>
    <source>
        <strain evidence="9 10">DSM 22368</strain>
    </source>
</reference>
<evidence type="ECO:0000259" key="8">
    <source>
        <dbReference type="PROSITE" id="PS50106"/>
    </source>
</evidence>
<evidence type="ECO:0000256" key="7">
    <source>
        <dbReference type="SAM" id="SignalP"/>
    </source>
</evidence>
<dbReference type="InParanoid" id="A0A7X0JX14"/>
<dbReference type="SMART" id="SM00245">
    <property type="entry name" value="TSPc"/>
    <property type="match status" value="1"/>
</dbReference>
<keyword evidence="4 5" id="KW-0720">Serine protease</keyword>
<evidence type="ECO:0000256" key="4">
    <source>
        <dbReference type="ARBA" id="ARBA00022825"/>
    </source>
</evidence>
<dbReference type="Gene3D" id="2.30.42.10">
    <property type="match status" value="1"/>
</dbReference>
<dbReference type="InterPro" id="IPR001478">
    <property type="entry name" value="PDZ"/>
</dbReference>
<keyword evidence="2 5" id="KW-0645">Protease</keyword>
<dbReference type="FunFam" id="3.90.226.10:FF:000090">
    <property type="entry name" value="Tail-specific protease"/>
    <property type="match status" value="1"/>
</dbReference>
<dbReference type="AlphaFoldDB" id="A0A7X0JX14"/>
<dbReference type="EC" id="3.4.21.102" evidence="9"/>
<keyword evidence="7" id="KW-0732">Signal</keyword>
<protein>
    <submittedName>
        <fullName evidence="9">Carboxyl-terminal processing protease</fullName>
        <ecNumber evidence="9">3.4.21.102</ecNumber>
    </submittedName>
</protein>
<dbReference type="InterPro" id="IPR040573">
    <property type="entry name" value="TSP_N"/>
</dbReference>
<dbReference type="Pfam" id="PF03572">
    <property type="entry name" value="Peptidase_S41"/>
    <property type="match status" value="1"/>
</dbReference>
<dbReference type="Gene3D" id="3.30.750.44">
    <property type="match status" value="1"/>
</dbReference>
<dbReference type="PANTHER" id="PTHR32060:SF22">
    <property type="entry name" value="CARBOXYL-TERMINAL-PROCESSING PEPTIDASE 3, CHLOROPLASTIC"/>
    <property type="match status" value="1"/>
</dbReference>
<feature type="region of interest" description="Disordered" evidence="6">
    <location>
        <begin position="616"/>
        <end position="685"/>
    </location>
</feature>
<feature type="chain" id="PRO_5031279716" evidence="7">
    <location>
        <begin position="31"/>
        <end position="717"/>
    </location>
</feature>
<dbReference type="CDD" id="cd07560">
    <property type="entry name" value="Peptidase_S41_CPP"/>
    <property type="match status" value="1"/>
</dbReference>
<accession>A0A7X0JX14</accession>
<dbReference type="GO" id="GO:0007165">
    <property type="term" value="P:signal transduction"/>
    <property type="evidence" value="ECO:0007669"/>
    <property type="project" value="TreeGrafter"/>
</dbReference>
<evidence type="ECO:0000256" key="1">
    <source>
        <dbReference type="ARBA" id="ARBA00009179"/>
    </source>
</evidence>